<name>A0A6B0U9I3_IXORI</name>
<reference evidence="1" key="1">
    <citation type="submission" date="2019-12" db="EMBL/GenBank/DDBJ databases">
        <title>An insight into the sialome of adult female Ixodes ricinus ticks feeding for 6 days.</title>
        <authorList>
            <person name="Perner J."/>
            <person name="Ribeiro J.M.C."/>
        </authorList>
    </citation>
    <scope>NUCLEOTIDE SEQUENCE</scope>
    <source>
        <strain evidence="1">Semi-engorged</strain>
        <tissue evidence="1">Salivary glands</tissue>
    </source>
</reference>
<proteinExistence type="predicted"/>
<accession>A0A6B0U9I3</accession>
<dbReference type="EMBL" id="GIFC01006205">
    <property type="protein sequence ID" value="MXU88288.1"/>
    <property type="molecule type" value="Transcribed_RNA"/>
</dbReference>
<protein>
    <submittedName>
        <fullName evidence="1">Putative secreted protein</fullName>
    </submittedName>
</protein>
<organism evidence="1">
    <name type="scientific">Ixodes ricinus</name>
    <name type="common">Common tick</name>
    <name type="synonym">Acarus ricinus</name>
    <dbReference type="NCBI Taxonomy" id="34613"/>
    <lineage>
        <taxon>Eukaryota</taxon>
        <taxon>Metazoa</taxon>
        <taxon>Ecdysozoa</taxon>
        <taxon>Arthropoda</taxon>
        <taxon>Chelicerata</taxon>
        <taxon>Arachnida</taxon>
        <taxon>Acari</taxon>
        <taxon>Parasitiformes</taxon>
        <taxon>Ixodida</taxon>
        <taxon>Ixodoidea</taxon>
        <taxon>Ixodidae</taxon>
        <taxon>Ixodinae</taxon>
        <taxon>Ixodes</taxon>
    </lineage>
</organism>
<sequence>MYAASRSLRWASSFFSWILETLDAESGECERSRLPPALVSDARGVRGDAGFAGLSPRSCCETLWDDDVVVVVTTCLRTLRDDISWFVRTSEKSTGPPKLVS</sequence>
<dbReference type="AlphaFoldDB" id="A0A6B0U9I3"/>
<evidence type="ECO:0000313" key="1">
    <source>
        <dbReference type="EMBL" id="MXU88288.1"/>
    </source>
</evidence>